<evidence type="ECO:0000313" key="2">
    <source>
        <dbReference type="Proteomes" id="UP000195880"/>
    </source>
</evidence>
<dbReference type="AlphaFoldDB" id="A0A1Z1W2H8"/>
<reference evidence="1 2" key="1">
    <citation type="submission" date="2017-05" db="EMBL/GenBank/DDBJ databases">
        <title>Streptomyces alboflavus Genome sequencing and assembly.</title>
        <authorList>
            <person name="Wang Y."/>
            <person name="Du B."/>
            <person name="Ding Y."/>
            <person name="Liu H."/>
            <person name="Hou Q."/>
            <person name="Liu K."/>
            <person name="Wang C."/>
            <person name="Yao L."/>
        </authorList>
    </citation>
    <scope>NUCLEOTIDE SEQUENCE [LARGE SCALE GENOMIC DNA]</scope>
    <source>
        <strain evidence="1 2">MDJK44</strain>
    </source>
</reference>
<dbReference type="SUPFAM" id="SSF53756">
    <property type="entry name" value="UDP-Glycosyltransferase/glycogen phosphorylase"/>
    <property type="match status" value="1"/>
</dbReference>
<dbReference type="Pfam" id="PF13692">
    <property type="entry name" value="Glyco_trans_1_4"/>
    <property type="match status" value="1"/>
</dbReference>
<evidence type="ECO:0008006" key="3">
    <source>
        <dbReference type="Google" id="ProtNLM"/>
    </source>
</evidence>
<protein>
    <recommendedName>
        <fullName evidence="3">Glycosyl transferase</fullName>
    </recommendedName>
</protein>
<dbReference type="RefSeq" id="WP_237306744.1">
    <property type="nucleotide sequence ID" value="NZ_CP021748.1"/>
</dbReference>
<organism evidence="1 2">
    <name type="scientific">Streptomyces alboflavus</name>
    <dbReference type="NCBI Taxonomy" id="67267"/>
    <lineage>
        <taxon>Bacteria</taxon>
        <taxon>Bacillati</taxon>
        <taxon>Actinomycetota</taxon>
        <taxon>Actinomycetes</taxon>
        <taxon>Kitasatosporales</taxon>
        <taxon>Streptomycetaceae</taxon>
        <taxon>Streptomyces</taxon>
    </lineage>
</organism>
<accession>A0A1Z1W2H8</accession>
<keyword evidence="2" id="KW-1185">Reference proteome</keyword>
<dbReference type="Gene3D" id="3.40.50.2000">
    <property type="entry name" value="Glycogen Phosphorylase B"/>
    <property type="match status" value="1"/>
</dbReference>
<dbReference type="KEGG" id="salf:SMD44_00013"/>
<dbReference type="Proteomes" id="UP000195880">
    <property type="component" value="Chromosome"/>
</dbReference>
<proteinExistence type="predicted"/>
<name>A0A1Z1W2H8_9ACTN</name>
<sequence length="176" mass="18810">MVCLVGGWWPYKDIAVLDAALDRLKEPLHLVVTGSPLDEAVLERWRSLPGLRVHTVPGPVSDAVLRLVYAADAVLVTRRPGTGKESGLVMDAARLGVPLIVSEHDGALTARLHGQPWALTFPAGDPDALADALHTVIRQPPPLPGPEAPGLLGMRSAAEQADFLTRTFAPLRTKES</sequence>
<gene>
    <name evidence="1" type="ORF">SMD44_00013</name>
</gene>
<dbReference type="EMBL" id="CP021748">
    <property type="protein sequence ID" value="ARX80615.1"/>
    <property type="molecule type" value="Genomic_DNA"/>
</dbReference>
<evidence type="ECO:0000313" key="1">
    <source>
        <dbReference type="EMBL" id="ARX80615.1"/>
    </source>
</evidence>